<keyword evidence="1 14" id="KW-0813">Transport</keyword>
<dbReference type="Gene3D" id="1.20.58.390">
    <property type="entry name" value="Neurotransmitter-gated ion-channel transmembrane domain"/>
    <property type="match status" value="2"/>
</dbReference>
<evidence type="ECO:0000313" key="20">
    <source>
        <dbReference type="RefSeq" id="XP_065672982.1"/>
    </source>
</evidence>
<feature type="transmembrane region" description="Helical" evidence="14">
    <location>
        <begin position="291"/>
        <end position="316"/>
    </location>
</feature>
<dbReference type="RefSeq" id="XP_065672982.1">
    <property type="nucleotide sequence ID" value="XM_065816910.1"/>
</dbReference>
<feature type="transmembrane region" description="Helical" evidence="14">
    <location>
        <begin position="233"/>
        <end position="257"/>
    </location>
</feature>
<dbReference type="Pfam" id="PF02931">
    <property type="entry name" value="Neur_chan_LBD"/>
    <property type="match status" value="1"/>
</dbReference>
<name>A0ABM4DEY4_HYDVU</name>
<evidence type="ECO:0000313" key="19">
    <source>
        <dbReference type="RefSeq" id="XP_065672981.1"/>
    </source>
</evidence>
<dbReference type="InterPro" id="IPR006202">
    <property type="entry name" value="Neur_chan_lig-bd"/>
</dbReference>
<organism evidence="17 21">
    <name type="scientific">Hydra vulgaris</name>
    <name type="common">Hydra</name>
    <name type="synonym">Hydra attenuata</name>
    <dbReference type="NCBI Taxonomy" id="6087"/>
    <lineage>
        <taxon>Eukaryota</taxon>
        <taxon>Metazoa</taxon>
        <taxon>Cnidaria</taxon>
        <taxon>Hydrozoa</taxon>
        <taxon>Hydroidolina</taxon>
        <taxon>Anthoathecata</taxon>
        <taxon>Aplanulata</taxon>
        <taxon>Hydridae</taxon>
        <taxon>Hydra</taxon>
    </lineage>
</organism>
<comment type="subcellular location">
    <subcellularLocation>
        <location evidence="13">Synaptic cell membrane</location>
        <topology evidence="13">Multi-pass membrane protein</topology>
    </subcellularLocation>
</comment>
<dbReference type="InterPro" id="IPR006201">
    <property type="entry name" value="Neur_channel"/>
</dbReference>
<dbReference type="GeneID" id="100215454"/>
<dbReference type="SUPFAM" id="SSF63712">
    <property type="entry name" value="Nicotinic receptor ligand binding domain-like"/>
    <property type="match status" value="1"/>
</dbReference>
<dbReference type="RefSeq" id="XP_065672981.1">
    <property type="nucleotide sequence ID" value="XM_065816909.1"/>
</dbReference>
<evidence type="ECO:0000256" key="10">
    <source>
        <dbReference type="ARBA" id="ARBA00023180"/>
    </source>
</evidence>
<keyword evidence="2" id="KW-1003">Cell membrane</keyword>
<evidence type="ECO:0000256" key="6">
    <source>
        <dbReference type="ARBA" id="ARBA00023065"/>
    </source>
</evidence>
<evidence type="ECO:0000259" key="16">
    <source>
        <dbReference type="Pfam" id="PF02932"/>
    </source>
</evidence>
<feature type="domain" description="Neurotransmitter-gated ion-channel transmembrane" evidence="16">
    <location>
        <begin position="239"/>
        <end position="466"/>
    </location>
</feature>
<keyword evidence="12 14" id="KW-0407">Ion channel</keyword>
<keyword evidence="9 18" id="KW-0675">Receptor</keyword>
<dbReference type="InterPro" id="IPR036719">
    <property type="entry name" value="Neuro-gated_channel_TM_sf"/>
</dbReference>
<keyword evidence="10" id="KW-0325">Glycoprotein</keyword>
<keyword evidence="6 14" id="KW-0406">Ion transport</keyword>
<dbReference type="Gene3D" id="2.70.170.10">
    <property type="entry name" value="Neurotransmitter-gated ion-channel ligand-binding domain"/>
    <property type="match status" value="1"/>
</dbReference>
<keyword evidence="3 14" id="KW-0812">Transmembrane</keyword>
<feature type="transmembrane region" description="Helical" evidence="14">
    <location>
        <begin position="264"/>
        <end position="285"/>
    </location>
</feature>
<evidence type="ECO:0000313" key="17">
    <source>
        <dbReference type="Proteomes" id="UP001652625"/>
    </source>
</evidence>
<dbReference type="RefSeq" id="XP_065672980.1">
    <property type="nucleotide sequence ID" value="XM_065816908.1"/>
</dbReference>
<evidence type="ECO:0000256" key="14">
    <source>
        <dbReference type="RuleBase" id="RU000687"/>
    </source>
</evidence>
<keyword evidence="7 14" id="KW-0472">Membrane</keyword>
<dbReference type="InterPro" id="IPR036734">
    <property type="entry name" value="Neur_chan_lig-bd_sf"/>
</dbReference>
<dbReference type="CDD" id="cd18997">
    <property type="entry name" value="LGIC_ECD_nAChR"/>
    <property type="match status" value="1"/>
</dbReference>
<dbReference type="InterPro" id="IPR038050">
    <property type="entry name" value="Neuro_actylchol_rec"/>
</dbReference>
<comment type="similarity">
    <text evidence="14">Belongs to the ligand-gated ion channel (TC 1.A.9) family.</text>
</comment>
<dbReference type="InterPro" id="IPR006029">
    <property type="entry name" value="Neurotrans-gated_channel_TM"/>
</dbReference>
<evidence type="ECO:0000256" key="11">
    <source>
        <dbReference type="ARBA" id="ARBA00023286"/>
    </source>
</evidence>
<dbReference type="SUPFAM" id="SSF90112">
    <property type="entry name" value="Neurotransmitter-gated ion-channel transmembrane pore"/>
    <property type="match status" value="1"/>
</dbReference>
<evidence type="ECO:0000256" key="12">
    <source>
        <dbReference type="ARBA" id="ARBA00023303"/>
    </source>
</evidence>
<accession>A0ABM4DEY4</accession>
<feature type="signal peptide" evidence="14">
    <location>
        <begin position="1"/>
        <end position="17"/>
    </location>
</feature>
<evidence type="ECO:0000313" key="21">
    <source>
        <dbReference type="RefSeq" id="XP_065672983.1"/>
    </source>
</evidence>
<protein>
    <submittedName>
        <fullName evidence="18 19">Neuronal acetylcholine receptor subunit alpha-2 isoform X2</fullName>
    </submittedName>
</protein>
<evidence type="ECO:0000256" key="5">
    <source>
        <dbReference type="ARBA" id="ARBA00023018"/>
    </source>
</evidence>
<feature type="domain" description="Neurotransmitter-gated ion-channel ligand-binding" evidence="15">
    <location>
        <begin position="21"/>
        <end position="231"/>
    </location>
</feature>
<proteinExistence type="inferred from homology"/>
<keyword evidence="14" id="KW-0732">Signal</keyword>
<dbReference type="Pfam" id="PF02932">
    <property type="entry name" value="Neur_chan_memb"/>
    <property type="match status" value="1"/>
</dbReference>
<evidence type="ECO:0000256" key="9">
    <source>
        <dbReference type="ARBA" id="ARBA00023170"/>
    </source>
</evidence>
<evidence type="ECO:0000256" key="8">
    <source>
        <dbReference type="ARBA" id="ARBA00023157"/>
    </source>
</evidence>
<dbReference type="InterPro" id="IPR002394">
    <property type="entry name" value="Nicotinic_acetylcholine_rcpt"/>
</dbReference>
<dbReference type="PRINTS" id="PR00254">
    <property type="entry name" value="NICOTINICR"/>
</dbReference>
<dbReference type="PRINTS" id="PR00252">
    <property type="entry name" value="NRIONCHANNEL"/>
</dbReference>
<reference evidence="18 19" key="1">
    <citation type="submission" date="2025-05" db="UniProtKB">
        <authorList>
            <consortium name="RefSeq"/>
        </authorList>
    </citation>
    <scope>IDENTIFICATION</scope>
</reference>
<keyword evidence="4 14" id="KW-1133">Transmembrane helix</keyword>
<evidence type="ECO:0000259" key="15">
    <source>
        <dbReference type="Pfam" id="PF02931"/>
    </source>
</evidence>
<gene>
    <name evidence="18 19 20 21" type="primary">LOC100215454</name>
</gene>
<dbReference type="RefSeq" id="XP_065672983.1">
    <property type="nucleotide sequence ID" value="XM_065816911.1"/>
</dbReference>
<dbReference type="PANTHER" id="PTHR18945">
    <property type="entry name" value="NEUROTRANSMITTER GATED ION CHANNEL"/>
    <property type="match status" value="1"/>
</dbReference>
<keyword evidence="11" id="KW-1071">Ligand-gated ion channel</keyword>
<dbReference type="NCBIfam" id="TIGR00860">
    <property type="entry name" value="LIC"/>
    <property type="match status" value="1"/>
</dbReference>
<feature type="chain" id="PRO_5044948706" evidence="14">
    <location>
        <begin position="18"/>
        <end position="479"/>
    </location>
</feature>
<dbReference type="CDD" id="cd19051">
    <property type="entry name" value="LGIC_TM_cation"/>
    <property type="match status" value="1"/>
</dbReference>
<evidence type="ECO:0000256" key="3">
    <source>
        <dbReference type="ARBA" id="ARBA00022692"/>
    </source>
</evidence>
<evidence type="ECO:0000256" key="7">
    <source>
        <dbReference type="ARBA" id="ARBA00023136"/>
    </source>
</evidence>
<dbReference type="InterPro" id="IPR018000">
    <property type="entry name" value="Neurotransmitter_ion_chnl_CS"/>
</dbReference>
<keyword evidence="8" id="KW-1015">Disulfide bond</keyword>
<keyword evidence="17" id="KW-1185">Reference proteome</keyword>
<evidence type="ECO:0000256" key="1">
    <source>
        <dbReference type="ARBA" id="ARBA00022448"/>
    </source>
</evidence>
<keyword evidence="5" id="KW-0770">Synapse</keyword>
<evidence type="ECO:0000313" key="18">
    <source>
        <dbReference type="RefSeq" id="XP_065672980.1"/>
    </source>
</evidence>
<evidence type="ECO:0000256" key="13">
    <source>
        <dbReference type="ARBA" id="ARBA00034099"/>
    </source>
</evidence>
<dbReference type="PROSITE" id="PS00236">
    <property type="entry name" value="NEUROTR_ION_CHANNEL"/>
    <property type="match status" value="1"/>
</dbReference>
<feature type="transmembrane region" description="Helical" evidence="14">
    <location>
        <begin position="455"/>
        <end position="478"/>
    </location>
</feature>
<dbReference type="Proteomes" id="UP001652625">
    <property type="component" value="Chromosome 13"/>
</dbReference>
<evidence type="ECO:0000256" key="4">
    <source>
        <dbReference type="ARBA" id="ARBA00022989"/>
    </source>
</evidence>
<evidence type="ECO:0000256" key="2">
    <source>
        <dbReference type="ARBA" id="ARBA00022475"/>
    </source>
</evidence>
<sequence length="479" mass="55041">MKIIILIVTYLFQFIESSRDEERLLDDLFKTYNPAARPVLVDSESVNVTFGLTLRQIIDVHEKIQILVISAWIRQKWRNPILTWDPTKYNNITEINVDPSSIWRPDIVLYNNADEDKTFGGNLERLKTRARLNYNGNTAWLAPVILKSKCDIDVKYFPFDTQKCPLKFGSWTYDQGRLNLINESNTATLEKYSNNSEWYLLSAKAVRNEEKYFCCPELYPDVTFTIIIARRSLFYLCNLIFPMTIIGMLTMLSFLLPAESGERVSLAITLLLAMTVFMLVVADIIPATSDVIPLVGIYFSVSMIEMVIMIIVLCYIMRLHNKGPGDPPMPIWMRRWILENLSYKVGIRVRSGPDPVQINNQKLNNDESSVPLNNLKIKQSEINWQNKVSKCELLQCNESTLNSTHKKNKATVQLSDSELLLSKIDVLLEKLRSMEEEGTIKSDWRIVAMTIDRCLLIFFALMVLITLFGCFSISPGYVP</sequence>